<proteinExistence type="predicted"/>
<evidence type="ECO:0000256" key="3">
    <source>
        <dbReference type="ARBA" id="ARBA00023015"/>
    </source>
</evidence>
<gene>
    <name evidence="9" type="ORF">BJX63DRAFT_413985</name>
</gene>
<evidence type="ECO:0000256" key="2">
    <source>
        <dbReference type="ARBA" id="ARBA00022723"/>
    </source>
</evidence>
<dbReference type="SMART" id="SM00066">
    <property type="entry name" value="GAL4"/>
    <property type="match status" value="1"/>
</dbReference>
<evidence type="ECO:0000256" key="1">
    <source>
        <dbReference type="ARBA" id="ARBA00004123"/>
    </source>
</evidence>
<dbReference type="Pfam" id="PF00172">
    <property type="entry name" value="Zn_clus"/>
    <property type="match status" value="1"/>
</dbReference>
<dbReference type="SUPFAM" id="SSF57701">
    <property type="entry name" value="Zn2/Cys6 DNA-binding domain"/>
    <property type="match status" value="1"/>
</dbReference>
<dbReference type="Pfam" id="PF04082">
    <property type="entry name" value="Fungal_trans"/>
    <property type="match status" value="1"/>
</dbReference>
<reference evidence="9 10" key="1">
    <citation type="submission" date="2024-07" db="EMBL/GenBank/DDBJ databases">
        <title>Section-level genome sequencing and comparative genomics of Aspergillus sections Usti and Cavernicolus.</title>
        <authorList>
            <consortium name="Lawrence Berkeley National Laboratory"/>
            <person name="Nybo J.L."/>
            <person name="Vesth T.C."/>
            <person name="Theobald S."/>
            <person name="Frisvad J.C."/>
            <person name="Larsen T.O."/>
            <person name="Kjaerboelling I."/>
            <person name="Rothschild-Mancinelli K."/>
            <person name="Lyhne E.K."/>
            <person name="Kogle M.E."/>
            <person name="Barry K."/>
            <person name="Clum A."/>
            <person name="Na H."/>
            <person name="Ledsgaard L."/>
            <person name="Lin J."/>
            <person name="Lipzen A."/>
            <person name="Kuo A."/>
            <person name="Riley R."/>
            <person name="Mondo S."/>
            <person name="Labutti K."/>
            <person name="Haridas S."/>
            <person name="Pangalinan J."/>
            <person name="Salamov A.A."/>
            <person name="Simmons B.A."/>
            <person name="Magnuson J.K."/>
            <person name="Chen J."/>
            <person name="Drula E."/>
            <person name="Henrissat B."/>
            <person name="Wiebenga A."/>
            <person name="Lubbers R.J."/>
            <person name="Gomes A.C."/>
            <person name="Makela M.R."/>
            <person name="Stajich J."/>
            <person name="Grigoriev I.V."/>
            <person name="Mortensen U.H."/>
            <person name="De Vries R.P."/>
            <person name="Baker S.E."/>
            <person name="Andersen M.R."/>
        </authorList>
    </citation>
    <scope>NUCLEOTIDE SEQUENCE [LARGE SCALE GENOMIC DNA]</scope>
    <source>
        <strain evidence="9 10">CBS 588.65</strain>
    </source>
</reference>
<dbReference type="Gene3D" id="4.10.240.10">
    <property type="entry name" value="Zn(2)-C6 fungal-type DNA-binding domain"/>
    <property type="match status" value="1"/>
</dbReference>
<name>A0ABR4GUN3_9EURO</name>
<dbReference type="InterPro" id="IPR007219">
    <property type="entry name" value="XnlR_reg_dom"/>
</dbReference>
<dbReference type="PANTHER" id="PTHR47540">
    <property type="entry name" value="THIAMINE REPRESSIBLE GENES REGULATORY PROTEIN THI5"/>
    <property type="match status" value="1"/>
</dbReference>
<organism evidence="9 10">
    <name type="scientific">Aspergillus granulosus</name>
    <dbReference type="NCBI Taxonomy" id="176169"/>
    <lineage>
        <taxon>Eukaryota</taxon>
        <taxon>Fungi</taxon>
        <taxon>Dikarya</taxon>
        <taxon>Ascomycota</taxon>
        <taxon>Pezizomycotina</taxon>
        <taxon>Eurotiomycetes</taxon>
        <taxon>Eurotiomycetidae</taxon>
        <taxon>Eurotiales</taxon>
        <taxon>Aspergillaceae</taxon>
        <taxon>Aspergillus</taxon>
        <taxon>Aspergillus subgen. Nidulantes</taxon>
    </lineage>
</organism>
<feature type="compositionally biased region" description="Basic and acidic residues" evidence="7">
    <location>
        <begin position="82"/>
        <end position="95"/>
    </location>
</feature>
<dbReference type="InterPro" id="IPR001138">
    <property type="entry name" value="Zn2Cys6_DnaBD"/>
</dbReference>
<dbReference type="InterPro" id="IPR051711">
    <property type="entry name" value="Stress_Response_Reg"/>
</dbReference>
<keyword evidence="10" id="KW-1185">Reference proteome</keyword>
<dbReference type="CDD" id="cd00067">
    <property type="entry name" value="GAL4"/>
    <property type="match status" value="1"/>
</dbReference>
<keyword evidence="5" id="KW-0804">Transcription</keyword>
<evidence type="ECO:0000256" key="5">
    <source>
        <dbReference type="ARBA" id="ARBA00023163"/>
    </source>
</evidence>
<evidence type="ECO:0000313" key="10">
    <source>
        <dbReference type="Proteomes" id="UP001610334"/>
    </source>
</evidence>
<comment type="subcellular location">
    <subcellularLocation>
        <location evidence="1">Nucleus</location>
    </subcellularLocation>
</comment>
<feature type="domain" description="Zn(2)-C6 fungal-type" evidence="8">
    <location>
        <begin position="18"/>
        <end position="47"/>
    </location>
</feature>
<keyword evidence="2" id="KW-0479">Metal-binding</keyword>
<dbReference type="EMBL" id="JBFXLT010000164">
    <property type="protein sequence ID" value="KAL2802780.1"/>
    <property type="molecule type" value="Genomic_DNA"/>
</dbReference>
<feature type="region of interest" description="Disordered" evidence="7">
    <location>
        <begin position="66"/>
        <end position="113"/>
    </location>
</feature>
<dbReference type="SMART" id="SM00906">
    <property type="entry name" value="Fungal_trans"/>
    <property type="match status" value="1"/>
</dbReference>
<protein>
    <recommendedName>
        <fullName evidence="8">Zn(2)-C6 fungal-type domain-containing protein</fullName>
    </recommendedName>
</protein>
<dbReference type="CDD" id="cd12148">
    <property type="entry name" value="fungal_TF_MHR"/>
    <property type="match status" value="1"/>
</dbReference>
<accession>A0ABR4GUN3</accession>
<comment type="caution">
    <text evidence="9">The sequence shown here is derived from an EMBL/GenBank/DDBJ whole genome shotgun (WGS) entry which is preliminary data.</text>
</comment>
<dbReference type="Proteomes" id="UP001610334">
    <property type="component" value="Unassembled WGS sequence"/>
</dbReference>
<dbReference type="InterPro" id="IPR036864">
    <property type="entry name" value="Zn2-C6_fun-type_DNA-bd_sf"/>
</dbReference>
<dbReference type="PROSITE" id="PS00463">
    <property type="entry name" value="ZN2_CY6_FUNGAL_1"/>
    <property type="match status" value="1"/>
</dbReference>
<evidence type="ECO:0000259" key="8">
    <source>
        <dbReference type="PROSITE" id="PS50048"/>
    </source>
</evidence>
<keyword evidence="6" id="KW-0539">Nucleus</keyword>
<dbReference type="PANTHER" id="PTHR47540:SF6">
    <property type="entry name" value="ZN(II)2CYS6 TRANSCRIPTION FACTOR (EUROFUNG)"/>
    <property type="match status" value="1"/>
</dbReference>
<evidence type="ECO:0000313" key="9">
    <source>
        <dbReference type="EMBL" id="KAL2802780.1"/>
    </source>
</evidence>
<dbReference type="PROSITE" id="PS50048">
    <property type="entry name" value="ZN2_CY6_FUNGAL_2"/>
    <property type="match status" value="1"/>
</dbReference>
<sequence length="734" mass="82306">MAEHRSLPPRKLKRTSNACIACRQSKIKCTGSDPCTNCQRRRIECRFLESVSKVMVPERYLRELQGKASEPLRRPQQQCQQAHRDKQRAPDERSPSVKRTATSAFGSEDDVDDCVESHPEELLAVDSARTIWTSPFTLPSRIIKKNHKTKRNWTWLAPTSTWSFTTRLKLMIAENLHVESHYSSPELFDGDLYPIQWQPVRANEHPDISNLPSIDHALYLFNTVKFHLGHNHLLIDEKEFIEHVHRFYYGDSIKQVNECRLWFVQFLLVLAFGNAFLLPSKNAKDPPGAKFFLRAMSLMPDHTSLSRGGFLAIEVLSLTGLYLYSIDHRSSANVYIGHAIRIAEMDGMHTQLPEDELGAETVARCRNLWWTLYILDQHFSSSVGASMTPKDSDITTLLDPPATSTQSDATLGLMVRLSHLLSYILSSIYRGTKTQLGTFLETTRSILHVLAGHAREIESIIQIKFQNSVDTMPKGTRHITLLYHQCVIVATRPLLLSVLKERLKRLGHGEEDWQSIVAPTNALISAGIKSAAKTLKILTDEDSLLGVEMFLPFDMEFTYGAALHIAMAGVLFPNVTESQTSLKDAYSILDQIIDKGNKLASARKSELVQLETLFRDLAVRIERRGMETLILPIPPPVSISMQAEANNGIAHEATGRIDSQDDVIGMTSNGPETIPLSMAVDPGSPSELAQESTNAELLDSIGISSYEFFSLVNQIGHPDSYVLDPGLPPWDETM</sequence>
<keyword evidence="4" id="KW-0238">DNA-binding</keyword>
<keyword evidence="3" id="KW-0805">Transcription regulation</keyword>
<evidence type="ECO:0000256" key="4">
    <source>
        <dbReference type="ARBA" id="ARBA00023125"/>
    </source>
</evidence>
<evidence type="ECO:0000256" key="7">
    <source>
        <dbReference type="SAM" id="MobiDB-lite"/>
    </source>
</evidence>
<evidence type="ECO:0000256" key="6">
    <source>
        <dbReference type="ARBA" id="ARBA00023242"/>
    </source>
</evidence>